<name>A0A4C1YLN8_EUMVA</name>
<dbReference type="AlphaFoldDB" id="A0A4C1YLN8"/>
<dbReference type="EMBL" id="BGZK01001317">
    <property type="protein sequence ID" value="GBP77096.1"/>
    <property type="molecule type" value="Genomic_DNA"/>
</dbReference>
<feature type="region of interest" description="Disordered" evidence="1">
    <location>
        <begin position="1"/>
        <end position="63"/>
    </location>
</feature>
<gene>
    <name evidence="2" type="ORF">EVAR_61098_1</name>
</gene>
<organism evidence="2 3">
    <name type="scientific">Eumeta variegata</name>
    <name type="common">Bagworm moth</name>
    <name type="synonym">Eumeta japonica</name>
    <dbReference type="NCBI Taxonomy" id="151549"/>
    <lineage>
        <taxon>Eukaryota</taxon>
        <taxon>Metazoa</taxon>
        <taxon>Ecdysozoa</taxon>
        <taxon>Arthropoda</taxon>
        <taxon>Hexapoda</taxon>
        <taxon>Insecta</taxon>
        <taxon>Pterygota</taxon>
        <taxon>Neoptera</taxon>
        <taxon>Endopterygota</taxon>
        <taxon>Lepidoptera</taxon>
        <taxon>Glossata</taxon>
        <taxon>Ditrysia</taxon>
        <taxon>Tineoidea</taxon>
        <taxon>Psychidae</taxon>
        <taxon>Oiketicinae</taxon>
        <taxon>Eumeta</taxon>
    </lineage>
</organism>
<dbReference type="Proteomes" id="UP000299102">
    <property type="component" value="Unassembled WGS sequence"/>
</dbReference>
<protein>
    <submittedName>
        <fullName evidence="2">Uncharacterized protein</fullName>
    </submittedName>
</protein>
<feature type="compositionally biased region" description="Polar residues" evidence="1">
    <location>
        <begin position="115"/>
        <end position="124"/>
    </location>
</feature>
<evidence type="ECO:0000256" key="1">
    <source>
        <dbReference type="SAM" id="MobiDB-lite"/>
    </source>
</evidence>
<reference evidence="2 3" key="1">
    <citation type="journal article" date="2019" name="Commun. Biol.">
        <title>The bagworm genome reveals a unique fibroin gene that provides high tensile strength.</title>
        <authorList>
            <person name="Kono N."/>
            <person name="Nakamura H."/>
            <person name="Ohtoshi R."/>
            <person name="Tomita M."/>
            <person name="Numata K."/>
            <person name="Arakawa K."/>
        </authorList>
    </citation>
    <scope>NUCLEOTIDE SEQUENCE [LARGE SCALE GENOMIC DNA]</scope>
</reference>
<sequence>MRACRNEHAHRRRGKLPACPPRPAAAIVTGKMRHSHVGNRGRTTAVSVSSLPRPTPAPGRNKVFVTPSLLPRVVLVLERYGGPRPVTDEVPPVAVPLDAPTLHRRRARDAPAHGQRTSASIFAH</sequence>
<feature type="region of interest" description="Disordered" evidence="1">
    <location>
        <begin position="85"/>
        <end position="124"/>
    </location>
</feature>
<keyword evidence="3" id="KW-1185">Reference proteome</keyword>
<proteinExistence type="predicted"/>
<comment type="caution">
    <text evidence="2">The sequence shown here is derived from an EMBL/GenBank/DDBJ whole genome shotgun (WGS) entry which is preliminary data.</text>
</comment>
<evidence type="ECO:0000313" key="3">
    <source>
        <dbReference type="Proteomes" id="UP000299102"/>
    </source>
</evidence>
<accession>A0A4C1YLN8</accession>
<evidence type="ECO:0000313" key="2">
    <source>
        <dbReference type="EMBL" id="GBP77096.1"/>
    </source>
</evidence>
<feature type="compositionally biased region" description="Polar residues" evidence="1">
    <location>
        <begin position="41"/>
        <end position="52"/>
    </location>
</feature>